<evidence type="ECO:0000256" key="2">
    <source>
        <dbReference type="ARBA" id="ARBA00022737"/>
    </source>
</evidence>
<comment type="catalytic activity">
    <reaction evidence="6">
        <text>[protein]-dithiol + NAD(+) = [protein]-disulfide + NADH + H(+)</text>
        <dbReference type="Rhea" id="RHEA:18749"/>
        <dbReference type="Rhea" id="RHEA-COMP:10593"/>
        <dbReference type="Rhea" id="RHEA-COMP:10594"/>
        <dbReference type="ChEBI" id="CHEBI:15378"/>
        <dbReference type="ChEBI" id="CHEBI:29950"/>
        <dbReference type="ChEBI" id="CHEBI:50058"/>
        <dbReference type="ChEBI" id="CHEBI:57540"/>
        <dbReference type="ChEBI" id="CHEBI:57945"/>
        <dbReference type="EC" id="1.8.1.8"/>
    </reaction>
</comment>
<evidence type="ECO:0000256" key="5">
    <source>
        <dbReference type="ARBA" id="ARBA00025782"/>
    </source>
</evidence>
<reference evidence="9 10" key="1">
    <citation type="submission" date="2019-09" db="EMBL/GenBank/DDBJ databases">
        <title>A chromosome-level genome assembly of the Chinese tupelo Nyssa sinensis.</title>
        <authorList>
            <person name="Yang X."/>
            <person name="Kang M."/>
            <person name="Yang Y."/>
            <person name="Xiong H."/>
            <person name="Wang M."/>
            <person name="Zhang Z."/>
            <person name="Wang Z."/>
            <person name="Wu H."/>
            <person name="Ma T."/>
            <person name="Liu J."/>
            <person name="Xi Z."/>
        </authorList>
    </citation>
    <scope>NUCLEOTIDE SEQUENCE [LARGE SCALE GENOMIC DNA]</scope>
    <source>
        <strain evidence="9">J267</strain>
        <tissue evidence="9">Leaf</tissue>
    </source>
</reference>
<keyword evidence="3" id="KW-0560">Oxidoreductase</keyword>
<comment type="catalytic activity">
    <reaction evidence="7">
        <text>[protein]-dithiol + NADP(+) = [protein]-disulfide + NADPH + H(+)</text>
        <dbReference type="Rhea" id="RHEA:18753"/>
        <dbReference type="Rhea" id="RHEA-COMP:10593"/>
        <dbReference type="Rhea" id="RHEA-COMP:10594"/>
        <dbReference type="ChEBI" id="CHEBI:15378"/>
        <dbReference type="ChEBI" id="CHEBI:29950"/>
        <dbReference type="ChEBI" id="CHEBI:50058"/>
        <dbReference type="ChEBI" id="CHEBI:57783"/>
        <dbReference type="ChEBI" id="CHEBI:58349"/>
        <dbReference type="EC" id="1.8.1.8"/>
    </reaction>
</comment>
<dbReference type="SUPFAM" id="SSF52833">
    <property type="entry name" value="Thioredoxin-like"/>
    <property type="match status" value="4"/>
</dbReference>
<dbReference type="PANTHER" id="PTHR13871:SF104">
    <property type="entry name" value="NUCLEOREDOXIN 1 ISOFORM X1-RELATED"/>
    <property type="match status" value="1"/>
</dbReference>
<keyword evidence="4" id="KW-0520">NAD</keyword>
<dbReference type="PROSITE" id="PS51352">
    <property type="entry name" value="THIOREDOXIN_2"/>
    <property type="match status" value="3"/>
</dbReference>
<dbReference type="Pfam" id="PF13905">
    <property type="entry name" value="Thioredoxin_8"/>
    <property type="match status" value="4"/>
</dbReference>
<evidence type="ECO:0000313" key="10">
    <source>
        <dbReference type="Proteomes" id="UP000325577"/>
    </source>
</evidence>
<dbReference type="InterPro" id="IPR013766">
    <property type="entry name" value="Thioredoxin_domain"/>
</dbReference>
<dbReference type="SUPFAM" id="SSF57889">
    <property type="entry name" value="Cysteine-rich domain"/>
    <property type="match status" value="1"/>
</dbReference>
<feature type="domain" description="Thioredoxin" evidence="8">
    <location>
        <begin position="1"/>
        <end position="170"/>
    </location>
</feature>
<evidence type="ECO:0000256" key="4">
    <source>
        <dbReference type="ARBA" id="ARBA00023027"/>
    </source>
</evidence>
<evidence type="ECO:0000313" key="9">
    <source>
        <dbReference type="EMBL" id="KAA8530621.1"/>
    </source>
</evidence>
<dbReference type="InterPro" id="IPR036249">
    <property type="entry name" value="Thioredoxin-like_sf"/>
</dbReference>
<evidence type="ECO:0000259" key="8">
    <source>
        <dbReference type="PROSITE" id="PS51352"/>
    </source>
</evidence>
<evidence type="ECO:0000256" key="7">
    <source>
        <dbReference type="ARBA" id="ARBA00047804"/>
    </source>
</evidence>
<keyword evidence="2" id="KW-0677">Repeat</keyword>
<gene>
    <name evidence="9" type="ORF">F0562_005445</name>
</gene>
<dbReference type="Proteomes" id="UP000325577">
    <property type="component" value="Linkage Group LG2"/>
</dbReference>
<dbReference type="InterPro" id="IPR012336">
    <property type="entry name" value="Thioredoxin-like_fold"/>
</dbReference>
<feature type="domain" description="Thioredoxin" evidence="8">
    <location>
        <begin position="580"/>
        <end position="743"/>
    </location>
</feature>
<dbReference type="Gene3D" id="3.40.30.10">
    <property type="entry name" value="Glutaredoxin"/>
    <property type="match status" value="5"/>
</dbReference>
<accession>A0A5J5ANH3</accession>
<dbReference type="EC" id="1.8.1.8" evidence="1"/>
<dbReference type="AlphaFoldDB" id="A0A5J5ANH3"/>
<dbReference type="InterPro" id="IPR004146">
    <property type="entry name" value="DC1"/>
</dbReference>
<protein>
    <recommendedName>
        <fullName evidence="1">protein-disulfide reductase</fullName>
        <ecNumber evidence="1">1.8.1.8</ecNumber>
    </recommendedName>
</protein>
<evidence type="ECO:0000256" key="1">
    <source>
        <dbReference type="ARBA" id="ARBA00012612"/>
    </source>
</evidence>
<dbReference type="InterPro" id="IPR045870">
    <property type="entry name" value="TryX_NRX_thioredoxin_dom"/>
</dbReference>
<dbReference type="InterPro" id="IPR046349">
    <property type="entry name" value="C1-like_sf"/>
</dbReference>
<feature type="domain" description="Thioredoxin" evidence="8">
    <location>
        <begin position="179"/>
        <end position="338"/>
    </location>
</feature>
<dbReference type="Gene3D" id="3.30.60.20">
    <property type="match status" value="1"/>
</dbReference>
<dbReference type="PANTHER" id="PTHR13871">
    <property type="entry name" value="THIOREDOXIN"/>
    <property type="match status" value="1"/>
</dbReference>
<proteinExistence type="inferred from homology"/>
<dbReference type="Pfam" id="PF03107">
    <property type="entry name" value="C1_2"/>
    <property type="match status" value="1"/>
</dbReference>
<organism evidence="9 10">
    <name type="scientific">Nyssa sinensis</name>
    <dbReference type="NCBI Taxonomy" id="561372"/>
    <lineage>
        <taxon>Eukaryota</taxon>
        <taxon>Viridiplantae</taxon>
        <taxon>Streptophyta</taxon>
        <taxon>Embryophyta</taxon>
        <taxon>Tracheophyta</taxon>
        <taxon>Spermatophyta</taxon>
        <taxon>Magnoliopsida</taxon>
        <taxon>eudicotyledons</taxon>
        <taxon>Gunneridae</taxon>
        <taxon>Pentapetalae</taxon>
        <taxon>asterids</taxon>
        <taxon>Cornales</taxon>
        <taxon>Nyssaceae</taxon>
        <taxon>Nyssa</taxon>
    </lineage>
</organism>
<dbReference type="GO" id="GO:0004791">
    <property type="term" value="F:thioredoxin-disulfide reductase (NADPH) activity"/>
    <property type="evidence" value="ECO:0007669"/>
    <property type="project" value="InterPro"/>
</dbReference>
<name>A0A5J5ANH3_9ASTE</name>
<dbReference type="OrthoDB" id="409136at2759"/>
<dbReference type="EMBL" id="CM018043">
    <property type="protein sequence ID" value="KAA8530621.1"/>
    <property type="molecule type" value="Genomic_DNA"/>
</dbReference>
<comment type="similarity">
    <text evidence="5">Belongs to the nucleoredoxin family.</text>
</comment>
<dbReference type="CDD" id="cd03009">
    <property type="entry name" value="TryX_like_TryX_NRX"/>
    <property type="match status" value="2"/>
</dbReference>
<sequence>MAASEAAEATKGKFYDLNSLLTHSGRDFLVRNNVLQVKFDKLRGKKLGLYFSGSWCGPCQQFTPELIEVYNELSSKSDFEIILISADEYVESFNNYFSKMPWLAVPFSDSETRNRLNKLFEVDGIPHLVILDEKGKVLSDEGVEIVLNYGAEGHPFTPERMKELTEREEAAKKEQSLRSLLVSASRDFVLTNDGKNVPVSELEGKMVGLYFFHPVDDSCIKFTPKLMEVYNKLKKIGKHFEIVTVFLNDDDEESFKQSFGSMPWFALPFKDKICYKLVHYFYLQSIPALIIIGPDGKTLHSNAVEAIEEDGIQALTSFTSEKSKDFAELEKAREEEQTLESILVLGDKDYVIGKDGVKVPVSNLVGRNILLYFSDHWCPAHHDFLPNLIEAYHNIKAKDDLFENHVRRRLPQYQWQKMELRRKPMGILVTFSHSSLTQGRNFLLRNNVEEVPISELEGKMVGLYFFSPSFDTCLEFTPKLVELYGKLKEVGERFEIVMVYLDDNEELFKQSFRSVPWLTLPFKDESCLELLLYFELESLPTLAIIGPDGKTLHSNAAEAIEELGIQAYPFTPEIFAKLAEIERAKQEAQTLESILVSGNRDFVIGKDGAKVPVSNLVGKNILLYFSAHWCPFCHIFLPKLIEAYHKIKAKDDLFEVIFISSDRDQASFDEFFSRMPWLALPFGDVRNGYLSRKFKVDGIPAVVAIGPTGRTVTTEAAGLIRVHGADAYPFTDKCLEEIKAELEEMVKRWPEKVKHALHKEHQLVLSQRSHFWCDGCSEEGYNWSFHCEECDFDLHPKCALEEDKESMVKKLLKKAQSLIEKFISFLQKFVSLIFKL</sequence>
<dbReference type="InterPro" id="IPR052259">
    <property type="entry name" value="Nucleoredoxin-like"/>
</dbReference>
<keyword evidence="10" id="KW-1185">Reference proteome</keyword>
<evidence type="ECO:0000256" key="6">
    <source>
        <dbReference type="ARBA" id="ARBA00047388"/>
    </source>
</evidence>
<evidence type="ECO:0000256" key="3">
    <source>
        <dbReference type="ARBA" id="ARBA00023002"/>
    </source>
</evidence>